<evidence type="ECO:0000256" key="1">
    <source>
        <dbReference type="SAM" id="MobiDB-lite"/>
    </source>
</evidence>
<organism evidence="2 3">
    <name type="scientific">Streptomyces fuscichromogenes</name>
    <dbReference type="NCBI Taxonomy" id="1324013"/>
    <lineage>
        <taxon>Bacteria</taxon>
        <taxon>Bacillati</taxon>
        <taxon>Actinomycetota</taxon>
        <taxon>Actinomycetes</taxon>
        <taxon>Kitasatosporales</taxon>
        <taxon>Streptomycetaceae</taxon>
        <taxon>Streptomyces</taxon>
    </lineage>
</organism>
<sequence length="146" mass="15092">MSGPPGAGSREPKGGRRKAEGESREARAGRREPGAERRKAEGGRRQARAGRREPEAGSRKAGGRQAAGGRRQAAGGRRSVAGVGPEWGVVVKERMTDDSASAGRRVLDRASRDGGVPPYDLYPAEPSRARCAGPGGTAVAPGAPTR</sequence>
<dbReference type="Proteomes" id="UP000653411">
    <property type="component" value="Unassembled WGS sequence"/>
</dbReference>
<reference evidence="2" key="1">
    <citation type="journal article" date="2014" name="Int. J. Syst. Evol. Microbiol.">
        <title>Complete genome sequence of Corynebacterium casei LMG S-19264T (=DSM 44701T), isolated from a smear-ripened cheese.</title>
        <authorList>
            <consortium name="US DOE Joint Genome Institute (JGI-PGF)"/>
            <person name="Walter F."/>
            <person name="Albersmeier A."/>
            <person name="Kalinowski J."/>
            <person name="Ruckert C."/>
        </authorList>
    </citation>
    <scope>NUCLEOTIDE SEQUENCE</scope>
    <source>
        <strain evidence="2">CGMCC 4.7110</strain>
    </source>
</reference>
<accession>A0A917XJ93</accession>
<feature type="compositionally biased region" description="Basic and acidic residues" evidence="1">
    <location>
        <begin position="10"/>
        <end position="58"/>
    </location>
</feature>
<dbReference type="EMBL" id="BMML01000020">
    <property type="protein sequence ID" value="GGN32401.1"/>
    <property type="molecule type" value="Genomic_DNA"/>
</dbReference>
<dbReference type="AlphaFoldDB" id="A0A917XJ93"/>
<keyword evidence="3" id="KW-1185">Reference proteome</keyword>
<reference evidence="2" key="2">
    <citation type="submission" date="2020-09" db="EMBL/GenBank/DDBJ databases">
        <authorList>
            <person name="Sun Q."/>
            <person name="Zhou Y."/>
        </authorList>
    </citation>
    <scope>NUCLEOTIDE SEQUENCE</scope>
    <source>
        <strain evidence="2">CGMCC 4.7110</strain>
    </source>
</reference>
<evidence type="ECO:0000313" key="3">
    <source>
        <dbReference type="Proteomes" id="UP000653411"/>
    </source>
</evidence>
<feature type="compositionally biased region" description="Low complexity" evidence="1">
    <location>
        <begin position="63"/>
        <end position="84"/>
    </location>
</feature>
<proteinExistence type="predicted"/>
<name>A0A917XJ93_9ACTN</name>
<feature type="region of interest" description="Disordered" evidence="1">
    <location>
        <begin position="1"/>
        <end position="146"/>
    </location>
</feature>
<gene>
    <name evidence="2" type="ORF">GCM10011578_071000</name>
</gene>
<feature type="compositionally biased region" description="Low complexity" evidence="1">
    <location>
        <begin position="137"/>
        <end position="146"/>
    </location>
</feature>
<protein>
    <submittedName>
        <fullName evidence="2">Uncharacterized protein</fullName>
    </submittedName>
</protein>
<comment type="caution">
    <text evidence="2">The sequence shown here is derived from an EMBL/GenBank/DDBJ whole genome shotgun (WGS) entry which is preliminary data.</text>
</comment>
<evidence type="ECO:0000313" key="2">
    <source>
        <dbReference type="EMBL" id="GGN32401.1"/>
    </source>
</evidence>